<gene>
    <name evidence="1" type="ORF">S01H1_14118</name>
</gene>
<protein>
    <recommendedName>
        <fullName evidence="2">Nucleotidyltransferase family protein</fullName>
    </recommendedName>
</protein>
<name>X0SKK6_9ZZZZ</name>
<reference evidence="1" key="1">
    <citation type="journal article" date="2014" name="Front. Microbiol.">
        <title>High frequency of phylogenetically diverse reductive dehalogenase-homologous genes in deep subseafloor sedimentary metagenomes.</title>
        <authorList>
            <person name="Kawai M."/>
            <person name="Futagami T."/>
            <person name="Toyoda A."/>
            <person name="Takaki Y."/>
            <person name="Nishi S."/>
            <person name="Hori S."/>
            <person name="Arai W."/>
            <person name="Tsubouchi T."/>
            <person name="Morono Y."/>
            <person name="Uchiyama I."/>
            <person name="Ito T."/>
            <person name="Fujiyama A."/>
            <person name="Inagaki F."/>
            <person name="Takami H."/>
        </authorList>
    </citation>
    <scope>NUCLEOTIDE SEQUENCE</scope>
    <source>
        <strain evidence="1">Expedition CK06-06</strain>
    </source>
</reference>
<feature type="non-terminal residue" evidence="1">
    <location>
        <position position="1"/>
    </location>
</feature>
<sequence length="246" mass="27882">HEARQMRDLDILVRTSEARLANELLLSMGYRSEREPPPLDRHLPELHLPAGIAAVELHIEALAFPACYVLSTDEVWRKAEPRNFAGASMRVLPPQWHLLQGLLHHQLADHGHAWRLFGMKGLWEFAMCAHELSPDGWRSLVEYAERHDIMEMLGSSAVQANGLFGLSIPDVLVISNEARRHAEATLRRARAPLASRRALFVAQKLRFGFSPETLAHRYKPSDEEGLAKSALRHLMFLARRYSGPRA</sequence>
<dbReference type="EMBL" id="BARS01007325">
    <property type="protein sequence ID" value="GAF81539.1"/>
    <property type="molecule type" value="Genomic_DNA"/>
</dbReference>
<organism evidence="1">
    <name type="scientific">marine sediment metagenome</name>
    <dbReference type="NCBI Taxonomy" id="412755"/>
    <lineage>
        <taxon>unclassified sequences</taxon>
        <taxon>metagenomes</taxon>
        <taxon>ecological metagenomes</taxon>
    </lineage>
</organism>
<evidence type="ECO:0008006" key="2">
    <source>
        <dbReference type="Google" id="ProtNLM"/>
    </source>
</evidence>
<accession>X0SKK6</accession>
<evidence type="ECO:0000313" key="1">
    <source>
        <dbReference type="EMBL" id="GAF81539.1"/>
    </source>
</evidence>
<proteinExistence type="predicted"/>
<dbReference type="Pfam" id="PF14907">
    <property type="entry name" value="NTP_transf_5"/>
    <property type="match status" value="1"/>
</dbReference>
<dbReference type="AlphaFoldDB" id="X0SKK6"/>
<dbReference type="InterPro" id="IPR039498">
    <property type="entry name" value="NTP_transf_5"/>
</dbReference>
<comment type="caution">
    <text evidence="1">The sequence shown here is derived from an EMBL/GenBank/DDBJ whole genome shotgun (WGS) entry which is preliminary data.</text>
</comment>